<dbReference type="PhylomeDB" id="D6W6X9"/>
<reference evidence="2 3" key="1">
    <citation type="journal article" date="2008" name="Nature">
        <title>The genome of the model beetle and pest Tribolium castaneum.</title>
        <authorList>
            <consortium name="Tribolium Genome Sequencing Consortium"/>
            <person name="Richards S."/>
            <person name="Gibbs R.A."/>
            <person name="Weinstock G.M."/>
            <person name="Brown S.J."/>
            <person name="Denell R."/>
            <person name="Beeman R.W."/>
            <person name="Gibbs R."/>
            <person name="Beeman R.W."/>
            <person name="Brown S.J."/>
            <person name="Bucher G."/>
            <person name="Friedrich M."/>
            <person name="Grimmelikhuijzen C.J."/>
            <person name="Klingler M."/>
            <person name="Lorenzen M."/>
            <person name="Richards S."/>
            <person name="Roth S."/>
            <person name="Schroder R."/>
            <person name="Tautz D."/>
            <person name="Zdobnov E.M."/>
            <person name="Muzny D."/>
            <person name="Gibbs R.A."/>
            <person name="Weinstock G.M."/>
            <person name="Attaway T."/>
            <person name="Bell S."/>
            <person name="Buhay C.J."/>
            <person name="Chandrabose M.N."/>
            <person name="Chavez D."/>
            <person name="Clerk-Blankenburg K.P."/>
            <person name="Cree A."/>
            <person name="Dao M."/>
            <person name="Davis C."/>
            <person name="Chacko J."/>
            <person name="Dinh H."/>
            <person name="Dugan-Rocha S."/>
            <person name="Fowler G."/>
            <person name="Garner T.T."/>
            <person name="Garnes J."/>
            <person name="Gnirke A."/>
            <person name="Hawes A."/>
            <person name="Hernandez J."/>
            <person name="Hines S."/>
            <person name="Holder M."/>
            <person name="Hume J."/>
            <person name="Jhangiani S.N."/>
            <person name="Joshi V."/>
            <person name="Khan Z.M."/>
            <person name="Jackson L."/>
            <person name="Kovar C."/>
            <person name="Kowis A."/>
            <person name="Lee S."/>
            <person name="Lewis L.R."/>
            <person name="Margolis J."/>
            <person name="Morgan M."/>
            <person name="Nazareth L.V."/>
            <person name="Nguyen N."/>
            <person name="Okwuonu G."/>
            <person name="Parker D."/>
            <person name="Richards S."/>
            <person name="Ruiz S.J."/>
            <person name="Santibanez J."/>
            <person name="Savard J."/>
            <person name="Scherer S.E."/>
            <person name="Schneider B."/>
            <person name="Sodergren E."/>
            <person name="Tautz D."/>
            <person name="Vattahil S."/>
            <person name="Villasana D."/>
            <person name="White C.S."/>
            <person name="Wright R."/>
            <person name="Park Y."/>
            <person name="Beeman R.W."/>
            <person name="Lord J."/>
            <person name="Oppert B."/>
            <person name="Lorenzen M."/>
            <person name="Brown S."/>
            <person name="Wang L."/>
            <person name="Savard J."/>
            <person name="Tautz D."/>
            <person name="Richards S."/>
            <person name="Weinstock G."/>
            <person name="Gibbs R.A."/>
            <person name="Liu Y."/>
            <person name="Worley K."/>
            <person name="Weinstock G."/>
            <person name="Elsik C.G."/>
            <person name="Reese J.T."/>
            <person name="Elhaik E."/>
            <person name="Landan G."/>
            <person name="Graur D."/>
            <person name="Arensburger P."/>
            <person name="Atkinson P."/>
            <person name="Beeman R.W."/>
            <person name="Beidler J."/>
            <person name="Brown S.J."/>
            <person name="Demuth J.P."/>
            <person name="Drury D.W."/>
            <person name="Du Y.Z."/>
            <person name="Fujiwara H."/>
            <person name="Lorenzen M."/>
            <person name="Maselli V."/>
            <person name="Osanai M."/>
            <person name="Park Y."/>
            <person name="Robertson H.M."/>
            <person name="Tu Z."/>
            <person name="Wang J.J."/>
            <person name="Wang S."/>
            <person name="Richards S."/>
            <person name="Song H."/>
            <person name="Zhang L."/>
            <person name="Sodergren E."/>
            <person name="Werner D."/>
            <person name="Stanke M."/>
            <person name="Morgenstern B."/>
            <person name="Solovyev V."/>
            <person name="Kosarev P."/>
            <person name="Brown G."/>
            <person name="Chen H.C."/>
            <person name="Ermolaeva O."/>
            <person name="Hlavina W."/>
            <person name="Kapustin Y."/>
            <person name="Kiryutin B."/>
            <person name="Kitts P."/>
            <person name="Maglott D."/>
            <person name="Pruitt K."/>
            <person name="Sapojnikov V."/>
            <person name="Souvorov A."/>
            <person name="Mackey A.J."/>
            <person name="Waterhouse R.M."/>
            <person name="Wyder S."/>
            <person name="Zdobnov E.M."/>
            <person name="Zdobnov E.M."/>
            <person name="Wyder S."/>
            <person name="Kriventseva E.V."/>
            <person name="Kadowaki T."/>
            <person name="Bork P."/>
            <person name="Aranda M."/>
            <person name="Bao R."/>
            <person name="Beermann A."/>
            <person name="Berns N."/>
            <person name="Bolognesi R."/>
            <person name="Bonneton F."/>
            <person name="Bopp D."/>
            <person name="Brown S.J."/>
            <person name="Bucher G."/>
            <person name="Butts T."/>
            <person name="Chaumot A."/>
            <person name="Denell R.E."/>
            <person name="Ferrier D.E."/>
            <person name="Friedrich M."/>
            <person name="Gordon C.M."/>
            <person name="Jindra M."/>
            <person name="Klingler M."/>
            <person name="Lan Q."/>
            <person name="Lattorff H.M."/>
            <person name="Laudet V."/>
            <person name="von Levetsow C."/>
            <person name="Liu Z."/>
            <person name="Lutz R."/>
            <person name="Lynch J.A."/>
            <person name="da Fonseca R.N."/>
            <person name="Posnien N."/>
            <person name="Reuter R."/>
            <person name="Roth S."/>
            <person name="Savard J."/>
            <person name="Schinko J.B."/>
            <person name="Schmitt C."/>
            <person name="Schoppmeier M."/>
            <person name="Schroder R."/>
            <person name="Shippy T.D."/>
            <person name="Simonnet F."/>
            <person name="Marques-Souza H."/>
            <person name="Tautz D."/>
            <person name="Tomoyasu Y."/>
            <person name="Trauner J."/>
            <person name="Van der Zee M."/>
            <person name="Vervoort M."/>
            <person name="Wittkopp N."/>
            <person name="Wimmer E.A."/>
            <person name="Yang X."/>
            <person name="Jones A.K."/>
            <person name="Sattelle D.B."/>
            <person name="Ebert P.R."/>
            <person name="Nelson D."/>
            <person name="Scott J.G."/>
            <person name="Beeman R.W."/>
            <person name="Muthukrishnan S."/>
            <person name="Kramer K.J."/>
            <person name="Arakane Y."/>
            <person name="Beeman R.W."/>
            <person name="Zhu Q."/>
            <person name="Hogenkamp D."/>
            <person name="Dixit R."/>
            <person name="Oppert B."/>
            <person name="Jiang H."/>
            <person name="Zou Z."/>
            <person name="Marshall J."/>
            <person name="Elpidina E."/>
            <person name="Vinokurov K."/>
            <person name="Oppert C."/>
            <person name="Zou Z."/>
            <person name="Evans J."/>
            <person name="Lu Z."/>
            <person name="Zhao P."/>
            <person name="Sumathipala N."/>
            <person name="Altincicek B."/>
            <person name="Vilcinskas A."/>
            <person name="Williams M."/>
            <person name="Hultmark D."/>
            <person name="Hetru C."/>
            <person name="Jiang H."/>
            <person name="Grimmelikhuijzen C.J."/>
            <person name="Hauser F."/>
            <person name="Cazzamali G."/>
            <person name="Williamson M."/>
            <person name="Park Y."/>
            <person name="Li B."/>
            <person name="Tanaka Y."/>
            <person name="Predel R."/>
            <person name="Neupert S."/>
            <person name="Schachtner J."/>
            <person name="Verleyen P."/>
            <person name="Raible F."/>
            <person name="Bork P."/>
            <person name="Friedrich M."/>
            <person name="Walden K.K."/>
            <person name="Robertson H.M."/>
            <person name="Angeli S."/>
            <person name="Foret S."/>
            <person name="Bucher G."/>
            <person name="Schuetz S."/>
            <person name="Maleszka R."/>
            <person name="Wimmer E.A."/>
            <person name="Beeman R.W."/>
            <person name="Lorenzen M."/>
            <person name="Tomoyasu Y."/>
            <person name="Miller S.C."/>
            <person name="Grossmann D."/>
            <person name="Bucher G."/>
        </authorList>
    </citation>
    <scope>NUCLEOTIDE SEQUENCE [LARGE SCALE GENOMIC DNA]</scope>
    <source>
        <strain evidence="2 3">Georgia GA2</strain>
    </source>
</reference>
<proteinExistence type="predicted"/>
<feature type="compositionally biased region" description="Basic and acidic residues" evidence="1">
    <location>
        <begin position="92"/>
        <end position="102"/>
    </location>
</feature>
<accession>D6W6X9</accession>
<feature type="region of interest" description="Disordered" evidence="1">
    <location>
        <begin position="89"/>
        <end position="119"/>
    </location>
</feature>
<evidence type="ECO:0000313" key="2">
    <source>
        <dbReference type="EMBL" id="EFA11477.1"/>
    </source>
</evidence>
<keyword evidence="3" id="KW-1185">Reference proteome</keyword>
<protein>
    <submittedName>
        <fullName evidence="2">Uncharacterized protein</fullName>
    </submittedName>
</protein>
<dbReference type="EMBL" id="KQ971307">
    <property type="protein sequence ID" value="EFA11477.1"/>
    <property type="molecule type" value="Genomic_DNA"/>
</dbReference>
<name>D6W6X9_TRICA</name>
<organism evidence="2 3">
    <name type="scientific">Tribolium castaneum</name>
    <name type="common">Red flour beetle</name>
    <dbReference type="NCBI Taxonomy" id="7070"/>
    <lineage>
        <taxon>Eukaryota</taxon>
        <taxon>Metazoa</taxon>
        <taxon>Ecdysozoa</taxon>
        <taxon>Arthropoda</taxon>
        <taxon>Hexapoda</taxon>
        <taxon>Insecta</taxon>
        <taxon>Pterygota</taxon>
        <taxon>Neoptera</taxon>
        <taxon>Endopterygota</taxon>
        <taxon>Coleoptera</taxon>
        <taxon>Polyphaga</taxon>
        <taxon>Cucujiformia</taxon>
        <taxon>Tenebrionidae</taxon>
        <taxon>Tenebrionidae incertae sedis</taxon>
        <taxon>Tribolium</taxon>
    </lineage>
</organism>
<reference evidence="2 3" key="2">
    <citation type="journal article" date="2010" name="Nucleic Acids Res.">
        <title>BeetleBase in 2010: revisions to provide comprehensive genomic information for Tribolium castaneum.</title>
        <authorList>
            <person name="Kim H.S."/>
            <person name="Murphy T."/>
            <person name="Xia J."/>
            <person name="Caragea D."/>
            <person name="Park Y."/>
            <person name="Beeman R.W."/>
            <person name="Lorenzen M.D."/>
            <person name="Butcher S."/>
            <person name="Manak J.R."/>
            <person name="Brown S.J."/>
        </authorList>
    </citation>
    <scope>GENOME REANNOTATION</scope>
    <source>
        <strain evidence="2 3">Georgia GA2</strain>
    </source>
</reference>
<dbReference type="Proteomes" id="UP000007266">
    <property type="component" value="Linkage group 1"/>
</dbReference>
<gene>
    <name evidence="2" type="primary">AUGUSTUS-3.0.2_14188</name>
    <name evidence="2" type="ORF">TcasGA2_TC014188</name>
</gene>
<dbReference type="HOGENOM" id="CLU_2064476_0_0_1"/>
<evidence type="ECO:0000313" key="3">
    <source>
        <dbReference type="Proteomes" id="UP000007266"/>
    </source>
</evidence>
<sequence length="119" mass="13918">MGATYSKYDEEAEEDSEFIRLRLLLVLHEQGAAELLKFAVKDRTHYEVCKNDDELRKACIVAASKNKQEVENNTPHYVFLLDEFTETQNANEEQKQVEEARSEQNSNVRRRKNPTQNEI</sequence>
<dbReference type="KEGG" id="tca:107399011"/>
<dbReference type="InParanoid" id="D6W6X9"/>
<dbReference type="AlphaFoldDB" id="D6W6X9"/>
<evidence type="ECO:0000256" key="1">
    <source>
        <dbReference type="SAM" id="MobiDB-lite"/>
    </source>
</evidence>